<feature type="transmembrane region" description="Helical" evidence="1">
    <location>
        <begin position="20"/>
        <end position="37"/>
    </location>
</feature>
<keyword evidence="3" id="KW-0808">Transferase</keyword>
<feature type="transmembrane region" description="Helical" evidence="1">
    <location>
        <begin position="131"/>
        <end position="152"/>
    </location>
</feature>
<dbReference type="GO" id="GO:0000271">
    <property type="term" value="P:polysaccharide biosynthetic process"/>
    <property type="evidence" value="ECO:0007669"/>
    <property type="project" value="TreeGrafter"/>
</dbReference>
<organism evidence="4 5">
    <name type="scientific">Pseudoduganella flava</name>
    <dbReference type="NCBI Taxonomy" id="871742"/>
    <lineage>
        <taxon>Bacteria</taxon>
        <taxon>Pseudomonadati</taxon>
        <taxon>Pseudomonadota</taxon>
        <taxon>Betaproteobacteria</taxon>
        <taxon>Burkholderiales</taxon>
        <taxon>Oxalobacteraceae</taxon>
        <taxon>Telluria group</taxon>
        <taxon>Pseudoduganella</taxon>
    </lineage>
</organism>
<dbReference type="AlphaFoldDB" id="A0A562Q456"/>
<reference evidence="4 5" key="1">
    <citation type="journal article" date="2015" name="Stand. Genomic Sci.">
        <title>Genomic Encyclopedia of Bacterial and Archaeal Type Strains, Phase III: the genomes of soil and plant-associated and newly described type strains.</title>
        <authorList>
            <person name="Whitman W.B."/>
            <person name="Woyke T."/>
            <person name="Klenk H.P."/>
            <person name="Zhou Y."/>
            <person name="Lilburn T.G."/>
            <person name="Beck B.J."/>
            <person name="De Vos P."/>
            <person name="Vandamme P."/>
            <person name="Eisen J.A."/>
            <person name="Garrity G."/>
            <person name="Hugenholtz P."/>
            <person name="Kyrpides N.C."/>
        </authorList>
    </citation>
    <scope>NUCLEOTIDE SEQUENCE [LARGE SCALE GENOMIC DNA]</scope>
    <source>
        <strain evidence="4 5">CGMCC 1.10685</strain>
    </source>
</reference>
<dbReference type="Proteomes" id="UP000315112">
    <property type="component" value="Unassembled WGS sequence"/>
</dbReference>
<feature type="transmembrane region" description="Helical" evidence="1">
    <location>
        <begin position="263"/>
        <end position="282"/>
    </location>
</feature>
<feature type="domain" description="Acyltransferase 3" evidence="2">
    <location>
        <begin position="16"/>
        <end position="308"/>
    </location>
</feature>
<reference evidence="3 6" key="3">
    <citation type="submission" date="2019-12" db="EMBL/GenBank/DDBJ databases">
        <title>Draft Genome Sequences of Six Type Strains of the Genus Massilia.</title>
        <authorList>
            <person name="Miess H."/>
            <person name="Frediansyah A."/>
            <person name="Goeker M."/>
            <person name="Gross H."/>
        </authorList>
    </citation>
    <scope>NUCLEOTIDE SEQUENCE [LARGE SCALE GENOMIC DNA]</scope>
    <source>
        <strain evidence="3 6">DSM 26639</strain>
    </source>
</reference>
<dbReference type="Pfam" id="PF01757">
    <property type="entry name" value="Acyl_transf_3"/>
    <property type="match status" value="1"/>
</dbReference>
<keyword evidence="1" id="KW-0812">Transmembrane</keyword>
<dbReference type="EMBL" id="VLKW01000001">
    <property type="protein sequence ID" value="TWI51513.1"/>
    <property type="molecule type" value="Genomic_DNA"/>
</dbReference>
<evidence type="ECO:0000313" key="6">
    <source>
        <dbReference type="Proteomes" id="UP000437862"/>
    </source>
</evidence>
<feature type="transmembrane region" description="Helical" evidence="1">
    <location>
        <begin position="49"/>
        <end position="69"/>
    </location>
</feature>
<dbReference type="InterPro" id="IPR050879">
    <property type="entry name" value="Acyltransferase_3"/>
</dbReference>
<dbReference type="EMBL" id="CP046904">
    <property type="protein sequence ID" value="QGZ41539.1"/>
    <property type="molecule type" value="Genomic_DNA"/>
</dbReference>
<dbReference type="GO" id="GO:0016020">
    <property type="term" value="C:membrane"/>
    <property type="evidence" value="ECO:0007669"/>
    <property type="project" value="TreeGrafter"/>
</dbReference>
<feature type="transmembrane region" description="Helical" evidence="1">
    <location>
        <begin position="159"/>
        <end position="179"/>
    </location>
</feature>
<keyword evidence="3" id="KW-0012">Acyltransferase</keyword>
<dbReference type="PANTHER" id="PTHR23028">
    <property type="entry name" value="ACETYLTRANSFERASE"/>
    <property type="match status" value="1"/>
</dbReference>
<keyword evidence="6" id="KW-1185">Reference proteome</keyword>
<accession>A0A562Q456</accession>
<feature type="transmembrane region" description="Helical" evidence="1">
    <location>
        <begin position="294"/>
        <end position="312"/>
    </location>
</feature>
<evidence type="ECO:0000256" key="1">
    <source>
        <dbReference type="SAM" id="Phobius"/>
    </source>
</evidence>
<dbReference type="PANTHER" id="PTHR23028:SF53">
    <property type="entry name" value="ACYL_TRANSF_3 DOMAIN-CONTAINING PROTEIN"/>
    <property type="match status" value="1"/>
</dbReference>
<feature type="transmembrane region" description="Helical" evidence="1">
    <location>
        <begin position="209"/>
        <end position="228"/>
    </location>
</feature>
<name>A0A562Q456_9BURK</name>
<evidence type="ECO:0000313" key="3">
    <source>
        <dbReference type="EMBL" id="QGZ41539.1"/>
    </source>
</evidence>
<gene>
    <name evidence="3" type="ORF">GO485_22440</name>
    <name evidence="4" type="ORF">IP92_00500</name>
</gene>
<proteinExistence type="predicted"/>
<sequence length="344" mass="38360">MSGNMSGRPTAADSVNLDFLRAVAVLCVFGSHVYAVLTRRPTELTHHIGQLGVIMFFVHTSLVLMGSLQRSRRWGWALVAEFFVHRAFRIYPLAVVCVLIAALLPDAQWTARQLAANLTLTQNLLYEESMVGGLWTLPIEVQMYVALPFLFIAFRTRAWYWLLGVWLLALVVGTVQSYVSGRLVVLSYAPCFLPGLIAWKLGRRATLPGWLWPLGMLLAALPWLASAGNQMEPRWLTCLLLGLAIPWFREMPWRWLNAASHTLAQYSYGIYLTHYAALMVAFRQMGDVPFAGQVLAFAAMATLWPYLAFHLVERPMMALGRRVGGRVADAVAARSARRAAGVPA</sequence>
<evidence type="ECO:0000259" key="2">
    <source>
        <dbReference type="Pfam" id="PF01757"/>
    </source>
</evidence>
<keyword evidence="1" id="KW-1133">Transmembrane helix</keyword>
<dbReference type="InterPro" id="IPR002656">
    <property type="entry name" value="Acyl_transf_3_dom"/>
</dbReference>
<keyword evidence="1" id="KW-0472">Membrane</keyword>
<feature type="transmembrane region" description="Helical" evidence="1">
    <location>
        <begin position="90"/>
        <end position="111"/>
    </location>
</feature>
<evidence type="ECO:0000313" key="4">
    <source>
        <dbReference type="EMBL" id="TWI51513.1"/>
    </source>
</evidence>
<reference evidence="4" key="2">
    <citation type="submission" date="2019-07" db="EMBL/GenBank/DDBJ databases">
        <authorList>
            <person name="Whitman W."/>
            <person name="Huntemann M."/>
            <person name="Clum A."/>
            <person name="Pillay M."/>
            <person name="Palaniappan K."/>
            <person name="Varghese N."/>
            <person name="Mikhailova N."/>
            <person name="Stamatis D."/>
            <person name="Reddy T."/>
            <person name="Daum C."/>
            <person name="Shapiro N."/>
            <person name="Ivanova N."/>
            <person name="Kyrpides N."/>
            <person name="Woyke T."/>
        </authorList>
    </citation>
    <scope>NUCLEOTIDE SEQUENCE</scope>
    <source>
        <strain evidence="4">CGMCC 1.10685</strain>
    </source>
</reference>
<protein>
    <submittedName>
        <fullName evidence="3">Acyltransferase family protein</fullName>
    </submittedName>
    <submittedName>
        <fullName evidence="4">Peptidoglycan/LPS O-acetylase OafA/YrhL</fullName>
    </submittedName>
</protein>
<dbReference type="GO" id="GO:0016747">
    <property type="term" value="F:acyltransferase activity, transferring groups other than amino-acyl groups"/>
    <property type="evidence" value="ECO:0007669"/>
    <property type="project" value="InterPro"/>
</dbReference>
<dbReference type="Proteomes" id="UP000437862">
    <property type="component" value="Chromosome"/>
</dbReference>
<evidence type="ECO:0000313" key="5">
    <source>
        <dbReference type="Proteomes" id="UP000315112"/>
    </source>
</evidence>